<accession>A0A1D2JJZ8</accession>
<gene>
    <name evidence="1" type="ORF">ACO22_02011</name>
</gene>
<sequence>MSLSFFYGKQQLSILPWLNQVMESNIGAVQGELPPVTCVLHQTVHMSWETPSAISKRQRWFAIYLFRLRDNAQCLHWNGKKWEEISQENKGGNPSTLDLHYGERMPSKRRGDPIFLVGPAVIPNVLNYIIDAQTSFDITGDMTPASLANYTLHCGKVSDTILDTPSVVSVSNSSGSGAGTSEAATINTVTGLAIFNISHKERTSLLTFETTPFKHIESVRITIRLLQRRMQNRGRRRFHRDRDVRHIHLPFQSPPTPPTSTHFYPGTCSHATTTYRMLRPS</sequence>
<dbReference type="VEuPathDB" id="FungiDB:PADG_11963"/>
<dbReference type="VEuPathDB" id="FungiDB:PABG_05021"/>
<name>A0A1D2JJZ8_PARBR</name>
<protein>
    <submittedName>
        <fullName evidence="1">Uncharacterized protein</fullName>
    </submittedName>
</protein>
<dbReference type="Proteomes" id="UP000242814">
    <property type="component" value="Unassembled WGS sequence"/>
</dbReference>
<evidence type="ECO:0000313" key="2">
    <source>
        <dbReference type="Proteomes" id="UP000242814"/>
    </source>
</evidence>
<organism evidence="1 2">
    <name type="scientific">Paracoccidioides brasiliensis</name>
    <dbReference type="NCBI Taxonomy" id="121759"/>
    <lineage>
        <taxon>Eukaryota</taxon>
        <taxon>Fungi</taxon>
        <taxon>Dikarya</taxon>
        <taxon>Ascomycota</taxon>
        <taxon>Pezizomycotina</taxon>
        <taxon>Eurotiomycetes</taxon>
        <taxon>Eurotiomycetidae</taxon>
        <taxon>Onygenales</taxon>
        <taxon>Ajellomycetaceae</taxon>
        <taxon>Paracoccidioides</taxon>
    </lineage>
</organism>
<reference evidence="1 2" key="1">
    <citation type="submission" date="2016-06" db="EMBL/GenBank/DDBJ databases">
        <authorList>
            <person name="Kjaerup R.B."/>
            <person name="Dalgaard T.S."/>
            <person name="Juul-Madsen H.R."/>
        </authorList>
    </citation>
    <scope>NUCLEOTIDE SEQUENCE [LARGE SCALE GENOMIC DNA]</scope>
    <source>
        <strain evidence="1 2">Pb300</strain>
    </source>
</reference>
<comment type="caution">
    <text evidence="1">The sequence shown here is derived from an EMBL/GenBank/DDBJ whole genome shotgun (WGS) entry which is preliminary data.</text>
</comment>
<evidence type="ECO:0000313" key="1">
    <source>
        <dbReference type="EMBL" id="ODH39161.1"/>
    </source>
</evidence>
<dbReference type="AlphaFoldDB" id="A0A1D2JJZ8"/>
<proteinExistence type="predicted"/>
<dbReference type="EMBL" id="LZYO01000056">
    <property type="protein sequence ID" value="ODH39161.1"/>
    <property type="molecule type" value="Genomic_DNA"/>
</dbReference>